<feature type="signal peptide" evidence="1">
    <location>
        <begin position="1"/>
        <end position="36"/>
    </location>
</feature>
<dbReference type="Proteomes" id="UP000321224">
    <property type="component" value="Unassembled WGS sequence"/>
</dbReference>
<feature type="chain" id="PRO_5022834310" description="Outer membrane protein beta-barrel domain-containing protein" evidence="1">
    <location>
        <begin position="37"/>
        <end position="432"/>
    </location>
</feature>
<sequence>MRLTPGKPFSAMKQPATFWGGLGALALLALGGTASAQGIAAPPTGGNGFKVGSGRLHPYFDLETRLDSGVGYFSPTSNAEPTSDPVSGNLSGDVALRFRPGFRLEIPSSTMAFNLGANLDYVMYTGLMTKNSSAASRMEGAADLNARFNPDAPLTLEVSNQFARSDRTRTAAVGVGVLSLFNEARVKTPWRPGGGALELTPSVAYAVEFFQPLSSVSPVGCTESVCDPAAVERFDYGNLRVGAEGRWRFLPKTAVVLDTSLDVRSYFNDSTPDATLLRAMGGVAGLVSPKVAVTAKAGWGQNLGSTGGGTFLGQLEGTYLYSPTLSFKAGYLRTLEPVAAYGFFTDNRGYGEVRALFGGKLTVSGGLAVDFLRFDGGRKDTVVGVNIGPEYQFYPWLTGAAGYMLGRRSSSVDGGGLNYSRHEGYARLSVTY</sequence>
<evidence type="ECO:0000256" key="1">
    <source>
        <dbReference type="SAM" id="SignalP"/>
    </source>
</evidence>
<keyword evidence="1" id="KW-0732">Signal</keyword>
<evidence type="ECO:0000313" key="4">
    <source>
        <dbReference type="Proteomes" id="UP000198717"/>
    </source>
</evidence>
<dbReference type="SUPFAM" id="SSF56935">
    <property type="entry name" value="Porins"/>
    <property type="match status" value="1"/>
</dbReference>
<dbReference type="Proteomes" id="UP000198717">
    <property type="component" value="Unassembled WGS sequence"/>
</dbReference>
<reference evidence="3 4" key="1">
    <citation type="submission" date="2016-10" db="EMBL/GenBank/DDBJ databases">
        <authorList>
            <person name="Varghese N."/>
            <person name="Submissions S."/>
        </authorList>
    </citation>
    <scope>NUCLEOTIDE SEQUENCE [LARGE SCALE GENOMIC DNA]</scope>
    <source>
        <strain evidence="3 4">DSM 2260</strain>
    </source>
</reference>
<proteinExistence type="predicted"/>
<evidence type="ECO:0000313" key="2">
    <source>
        <dbReference type="EMBL" id="GEL74909.1"/>
    </source>
</evidence>
<accession>A0A511HQX2</accession>
<protein>
    <recommendedName>
        <fullName evidence="6">Outer membrane protein beta-barrel domain-containing protein</fullName>
    </recommendedName>
</protein>
<dbReference type="EMBL" id="BJVY01000056">
    <property type="protein sequence ID" value="GEL74909.1"/>
    <property type="molecule type" value="Genomic_DNA"/>
</dbReference>
<dbReference type="EMBL" id="FNAJ01000009">
    <property type="protein sequence ID" value="SDE61279.1"/>
    <property type="molecule type" value="Genomic_DNA"/>
</dbReference>
<name>A0A511HQX2_9BACT</name>
<organism evidence="2 5">
    <name type="scientific">Myxococcus virescens</name>
    <dbReference type="NCBI Taxonomy" id="83456"/>
    <lineage>
        <taxon>Bacteria</taxon>
        <taxon>Pseudomonadati</taxon>
        <taxon>Myxococcota</taxon>
        <taxon>Myxococcia</taxon>
        <taxon>Myxococcales</taxon>
        <taxon>Cystobacterineae</taxon>
        <taxon>Myxococcaceae</taxon>
        <taxon>Myxococcus</taxon>
    </lineage>
</organism>
<dbReference type="AlphaFoldDB" id="A0A511HQX2"/>
<reference evidence="2 5" key="2">
    <citation type="submission" date="2019-07" db="EMBL/GenBank/DDBJ databases">
        <title>Whole genome shotgun sequence of Myxococcus virescens NBRC 100334.</title>
        <authorList>
            <person name="Hosoyama A."/>
            <person name="Uohara A."/>
            <person name="Ohji S."/>
            <person name="Ichikawa N."/>
        </authorList>
    </citation>
    <scope>NUCLEOTIDE SEQUENCE [LARGE SCALE GENOMIC DNA]</scope>
    <source>
        <strain evidence="2 5">NBRC 100334</strain>
    </source>
</reference>
<evidence type="ECO:0000313" key="3">
    <source>
        <dbReference type="EMBL" id="SDE61279.1"/>
    </source>
</evidence>
<keyword evidence="4" id="KW-1185">Reference proteome</keyword>
<gene>
    <name evidence="2" type="ORF">MVI01_66930</name>
    <name evidence="3" type="ORF">SAMN04488504_10984</name>
</gene>
<evidence type="ECO:0008006" key="6">
    <source>
        <dbReference type="Google" id="ProtNLM"/>
    </source>
</evidence>
<evidence type="ECO:0000313" key="5">
    <source>
        <dbReference type="Proteomes" id="UP000321224"/>
    </source>
</evidence>
<comment type="caution">
    <text evidence="2">The sequence shown here is derived from an EMBL/GenBank/DDBJ whole genome shotgun (WGS) entry which is preliminary data.</text>
</comment>